<dbReference type="EMBL" id="CM056819">
    <property type="protein sequence ID" value="KAJ8623693.1"/>
    <property type="molecule type" value="Genomic_DNA"/>
</dbReference>
<reference evidence="1 2" key="1">
    <citation type="journal article" date="2022" name="Hortic Res">
        <title>A haplotype resolved chromosomal level avocado genome allows analysis of novel avocado genes.</title>
        <authorList>
            <person name="Nath O."/>
            <person name="Fletcher S.J."/>
            <person name="Hayward A."/>
            <person name="Shaw L.M."/>
            <person name="Masouleh A.K."/>
            <person name="Furtado A."/>
            <person name="Henry R.J."/>
            <person name="Mitter N."/>
        </authorList>
    </citation>
    <scope>NUCLEOTIDE SEQUENCE [LARGE SCALE GENOMIC DNA]</scope>
    <source>
        <strain evidence="2">cv. Hass</strain>
    </source>
</reference>
<evidence type="ECO:0000313" key="1">
    <source>
        <dbReference type="EMBL" id="KAJ8623693.1"/>
    </source>
</evidence>
<accession>A0ACC2KS05</accession>
<organism evidence="1 2">
    <name type="scientific">Persea americana</name>
    <name type="common">Avocado</name>
    <dbReference type="NCBI Taxonomy" id="3435"/>
    <lineage>
        <taxon>Eukaryota</taxon>
        <taxon>Viridiplantae</taxon>
        <taxon>Streptophyta</taxon>
        <taxon>Embryophyta</taxon>
        <taxon>Tracheophyta</taxon>
        <taxon>Spermatophyta</taxon>
        <taxon>Magnoliopsida</taxon>
        <taxon>Magnoliidae</taxon>
        <taxon>Laurales</taxon>
        <taxon>Lauraceae</taxon>
        <taxon>Persea</taxon>
    </lineage>
</organism>
<gene>
    <name evidence="1" type="ORF">MRB53_032223</name>
</gene>
<keyword evidence="2" id="KW-1185">Reference proteome</keyword>
<dbReference type="Proteomes" id="UP001234297">
    <property type="component" value="Chromosome 11"/>
</dbReference>
<evidence type="ECO:0000313" key="2">
    <source>
        <dbReference type="Proteomes" id="UP001234297"/>
    </source>
</evidence>
<protein>
    <submittedName>
        <fullName evidence="1">Uncharacterized protein</fullName>
    </submittedName>
</protein>
<proteinExistence type="predicted"/>
<name>A0ACC2KS05_PERAE</name>
<comment type="caution">
    <text evidence="1">The sequence shown here is derived from an EMBL/GenBank/DDBJ whole genome shotgun (WGS) entry which is preliminary data.</text>
</comment>
<sequence>MRKQAREQPKSFFSDRCCAPTEAPLSLLDLLRYAEPESYAQILLVFLNLRAVRNPLDPLLRCSSERTSDSSGGNEDQEKAHAQNDIYTAETVTMGIISAVELDHQDHI</sequence>